<dbReference type="Pfam" id="PF08400">
    <property type="entry name" value="phage_tail_N"/>
    <property type="match status" value="1"/>
</dbReference>
<sequence length="422" mass="45507">MIIFNSRLYFDIKRPSVIGCPTIGGHFIADNGSYTMNVLPCDYEVKLIINGFPPKKLGTIQVFSDSADGSLNDFLLNPSESEITPEILQQVIDARNHANKSAEKAADSEQNSKTSETNAKISETNAKNIANSVENLVANASNSAQSASESATIANNAIASAKSHSDSAKSYADSASSSATASHNSAQQSSNSANSASSSERNAKTSEQNAAKSADDAKNAALSVDTTNFIQKTGEDNQSINGSLDVEKLTEQGQRVYSPNNKPTADDAGSVPATKEVVNNSPNYVVGAHVDIAKLTVGGKSVITDVSNLQNQINQLNNRIYIVESYVNGNSWYNVYSNGFIEQSSIISINTNEVRLVISTVINLLKPMHTQNYGVSIDLYSDGPWGWIRFACGEMYNHNFRLISYTEANPGMTLIRWTVRGY</sequence>
<evidence type="ECO:0000313" key="4">
    <source>
        <dbReference type="Proteomes" id="UP000194968"/>
    </source>
</evidence>
<feature type="compositionally biased region" description="Basic and acidic residues" evidence="1">
    <location>
        <begin position="98"/>
        <end position="107"/>
    </location>
</feature>
<accession>A0A242NTH3</accession>
<dbReference type="OrthoDB" id="6683604at2"/>
<dbReference type="RefSeq" id="WP_086320820.1">
    <property type="nucleotide sequence ID" value="NZ_NASK01000099.1"/>
</dbReference>
<evidence type="ECO:0000259" key="2">
    <source>
        <dbReference type="Pfam" id="PF08400"/>
    </source>
</evidence>
<protein>
    <recommendedName>
        <fullName evidence="2">Lambda-like tail fibre protein N-terminal domain-containing protein</fullName>
    </recommendedName>
</protein>
<feature type="compositionally biased region" description="Low complexity" evidence="1">
    <location>
        <begin position="168"/>
        <end position="199"/>
    </location>
</feature>
<gene>
    <name evidence="3" type="ORF">B6D06_08385</name>
</gene>
<comment type="caution">
    <text evidence="3">The sequence shown here is derived from an EMBL/GenBank/DDBJ whole genome shotgun (WGS) entry which is preliminary data.</text>
</comment>
<evidence type="ECO:0000313" key="3">
    <source>
        <dbReference type="EMBL" id="OTQ48930.1"/>
    </source>
</evidence>
<feature type="domain" description="Lambda-like tail fibre protein N-terminal" evidence="2">
    <location>
        <begin position="20"/>
        <end position="115"/>
    </location>
</feature>
<feature type="compositionally biased region" description="Polar residues" evidence="1">
    <location>
        <begin position="108"/>
        <end position="120"/>
    </location>
</feature>
<dbReference type="InterPro" id="IPR013609">
    <property type="entry name" value="Stf-like_N"/>
</dbReference>
<dbReference type="Proteomes" id="UP000194968">
    <property type="component" value="Unassembled WGS sequence"/>
</dbReference>
<evidence type="ECO:0000256" key="1">
    <source>
        <dbReference type="SAM" id="MobiDB-lite"/>
    </source>
</evidence>
<dbReference type="EMBL" id="NASK01000099">
    <property type="protein sequence ID" value="OTQ48930.1"/>
    <property type="molecule type" value="Genomic_DNA"/>
</dbReference>
<organism evidence="3 4">
    <name type="scientific">Gilliamella apis</name>
    <dbReference type="NCBI Taxonomy" id="1970738"/>
    <lineage>
        <taxon>Bacteria</taxon>
        <taxon>Pseudomonadati</taxon>
        <taxon>Pseudomonadota</taxon>
        <taxon>Gammaproteobacteria</taxon>
        <taxon>Orbales</taxon>
        <taxon>Orbaceae</taxon>
        <taxon>Gilliamella</taxon>
    </lineage>
</organism>
<feature type="region of interest" description="Disordered" evidence="1">
    <location>
        <begin position="168"/>
        <end position="219"/>
    </location>
</feature>
<name>A0A242NTH3_9GAMM</name>
<feature type="region of interest" description="Disordered" evidence="1">
    <location>
        <begin position="98"/>
        <end position="120"/>
    </location>
</feature>
<reference evidence="3 4" key="1">
    <citation type="submission" date="2017-03" db="EMBL/GenBank/DDBJ databases">
        <title>Comparative genomics of honeybee gut symbionts reveal geographically distinct and subgroup specific antibiotic resistance.</title>
        <authorList>
            <person name="Ludvigsen J."/>
            <person name="Porcellato D."/>
            <person name="Labee-Lund T.M."/>
            <person name="Amdam G.V."/>
            <person name="Rudi K."/>
        </authorList>
    </citation>
    <scope>NUCLEOTIDE SEQUENCE [LARGE SCALE GENOMIC DNA]</scope>
    <source>
        <strain evidence="3 4">A-4-12</strain>
    </source>
</reference>
<dbReference type="AlphaFoldDB" id="A0A242NTH3"/>
<proteinExistence type="predicted"/>